<dbReference type="Pfam" id="PF13581">
    <property type="entry name" value="HATPase_c_2"/>
    <property type="match status" value="1"/>
</dbReference>
<keyword evidence="3" id="KW-0808">Transferase</keyword>
<keyword evidence="4" id="KW-1185">Reference proteome</keyword>
<dbReference type="PANTHER" id="PTHR35526">
    <property type="entry name" value="ANTI-SIGMA-F FACTOR RSBW-RELATED"/>
    <property type="match status" value="1"/>
</dbReference>
<sequence length="156" mass="17223">MSGRRITLAIASDLQNVPLIGQTIQRLCSLVPLSDIESHQIALCVVEAVNNAIVHAYSREAEHEVEVVFAQYSDRLIVQICDAGRTMDATRLAPQTASPLDFDPGCLERIPERGLGLAIIRNTMDEVTYTTSCGKNTLTLTRLLKPCQSTQERLKE</sequence>
<protein>
    <submittedName>
        <fullName evidence="3">Histidine kinase</fullName>
    </submittedName>
</protein>
<dbReference type="InterPro" id="IPR050267">
    <property type="entry name" value="Anti-sigma-factor_SerPK"/>
</dbReference>
<reference evidence="3 4" key="1">
    <citation type="submission" date="2019-07" db="EMBL/GenBank/DDBJ databases">
        <authorList>
            <person name="Cremers G."/>
        </authorList>
    </citation>
    <scope>NUCLEOTIDE SEQUENCE [LARGE SCALE GENOMIC DNA]</scope>
</reference>
<evidence type="ECO:0000313" key="4">
    <source>
        <dbReference type="Proteomes" id="UP000334340"/>
    </source>
</evidence>
<evidence type="ECO:0000259" key="2">
    <source>
        <dbReference type="Pfam" id="PF13581"/>
    </source>
</evidence>
<organism evidence="3 4">
    <name type="scientific">Candidatus Methylomirabilis lanthanidiphila</name>
    <dbReference type="NCBI Taxonomy" id="2211376"/>
    <lineage>
        <taxon>Bacteria</taxon>
        <taxon>Candidatus Methylomirabilota</taxon>
        <taxon>Candidatus Methylomirabilia</taxon>
        <taxon>Candidatus Methylomirabilales</taxon>
        <taxon>Candidatus Methylomirabilaceae</taxon>
        <taxon>Candidatus Methylomirabilis</taxon>
    </lineage>
</organism>
<dbReference type="PANTHER" id="PTHR35526:SF3">
    <property type="entry name" value="ANTI-SIGMA-F FACTOR RSBW"/>
    <property type="match status" value="1"/>
</dbReference>
<evidence type="ECO:0000256" key="1">
    <source>
        <dbReference type="ARBA" id="ARBA00022527"/>
    </source>
</evidence>
<accession>A0A564ZGZ6</accession>
<dbReference type="AlphaFoldDB" id="A0A564ZGZ6"/>
<dbReference type="InterPro" id="IPR036890">
    <property type="entry name" value="HATPase_C_sf"/>
</dbReference>
<dbReference type="EMBL" id="CABIKM010000002">
    <property type="protein sequence ID" value="VUZ83818.1"/>
    <property type="molecule type" value="Genomic_DNA"/>
</dbReference>
<name>A0A564ZGZ6_9BACT</name>
<evidence type="ECO:0000313" key="3">
    <source>
        <dbReference type="EMBL" id="VUZ83818.1"/>
    </source>
</evidence>
<keyword evidence="3" id="KW-0418">Kinase</keyword>
<dbReference type="GO" id="GO:0004674">
    <property type="term" value="F:protein serine/threonine kinase activity"/>
    <property type="evidence" value="ECO:0007669"/>
    <property type="project" value="UniProtKB-KW"/>
</dbReference>
<proteinExistence type="predicted"/>
<dbReference type="Proteomes" id="UP000334340">
    <property type="component" value="Unassembled WGS sequence"/>
</dbReference>
<dbReference type="SUPFAM" id="SSF55874">
    <property type="entry name" value="ATPase domain of HSP90 chaperone/DNA topoisomerase II/histidine kinase"/>
    <property type="match status" value="1"/>
</dbReference>
<dbReference type="Gene3D" id="3.30.565.10">
    <property type="entry name" value="Histidine kinase-like ATPase, C-terminal domain"/>
    <property type="match status" value="1"/>
</dbReference>
<keyword evidence="1" id="KW-0723">Serine/threonine-protein kinase</keyword>
<gene>
    <name evidence="3" type="ORF">MELA_00176</name>
</gene>
<feature type="domain" description="Histidine kinase/HSP90-like ATPase" evidence="2">
    <location>
        <begin position="11"/>
        <end position="141"/>
    </location>
</feature>
<dbReference type="CDD" id="cd16936">
    <property type="entry name" value="HATPase_RsbW-like"/>
    <property type="match status" value="1"/>
</dbReference>
<dbReference type="InterPro" id="IPR003594">
    <property type="entry name" value="HATPase_dom"/>
</dbReference>